<evidence type="ECO:0000313" key="2">
    <source>
        <dbReference type="EMBL" id="QJH95714.1"/>
    </source>
</evidence>
<gene>
    <name evidence="1" type="ORF">TM448A00882_0002</name>
    <name evidence="2" type="ORF">TM448B00508_0028</name>
</gene>
<dbReference type="AlphaFoldDB" id="A0A6H1ZLP8"/>
<dbReference type="EMBL" id="MT144627">
    <property type="protein sequence ID" value="QJH95714.1"/>
    <property type="molecule type" value="Genomic_DNA"/>
</dbReference>
<protein>
    <submittedName>
        <fullName evidence="1">Uncharacterized protein</fullName>
    </submittedName>
</protein>
<proteinExistence type="predicted"/>
<evidence type="ECO:0000313" key="1">
    <source>
        <dbReference type="EMBL" id="QJA48247.1"/>
    </source>
</evidence>
<dbReference type="EMBL" id="MT144077">
    <property type="protein sequence ID" value="QJA48247.1"/>
    <property type="molecule type" value="Genomic_DNA"/>
</dbReference>
<reference evidence="1" key="1">
    <citation type="submission" date="2020-03" db="EMBL/GenBank/DDBJ databases">
        <title>The deep terrestrial virosphere.</title>
        <authorList>
            <person name="Holmfeldt K."/>
            <person name="Nilsson E."/>
            <person name="Simone D."/>
            <person name="Lopez-Fernandez M."/>
            <person name="Wu X."/>
            <person name="de Brujin I."/>
            <person name="Lundin D."/>
            <person name="Andersson A."/>
            <person name="Bertilsson S."/>
            <person name="Dopson M."/>
        </authorList>
    </citation>
    <scope>NUCLEOTIDE SEQUENCE</scope>
    <source>
        <strain evidence="1">TM448A00882</strain>
        <strain evidence="2">TM448B00508</strain>
    </source>
</reference>
<name>A0A6H1ZLP8_9ZZZZ</name>
<sequence>MENQLLTVQVEVTRRRCEEWLYIFTPDMRYVLETPMRPSLQTMLRGRPRMTLTVTFVDGWLTPVNEVEV</sequence>
<organism evidence="1">
    <name type="scientific">viral metagenome</name>
    <dbReference type="NCBI Taxonomy" id="1070528"/>
    <lineage>
        <taxon>unclassified sequences</taxon>
        <taxon>metagenomes</taxon>
        <taxon>organismal metagenomes</taxon>
    </lineage>
</organism>
<accession>A0A6H1ZLP8</accession>